<comment type="caution">
    <text evidence="4">The sequence shown here is derived from an EMBL/GenBank/DDBJ whole genome shotgun (WGS) entry which is preliminary data.</text>
</comment>
<dbReference type="Proteomes" id="UP001165343">
    <property type="component" value="Unassembled WGS sequence"/>
</dbReference>
<dbReference type="InterPro" id="IPR000182">
    <property type="entry name" value="GNAT_dom"/>
</dbReference>
<reference evidence="4" key="1">
    <citation type="submission" date="2022-05" db="EMBL/GenBank/DDBJ databases">
        <authorList>
            <person name="Jo J.-H."/>
            <person name="Im W.-T."/>
        </authorList>
    </citation>
    <scope>NUCLEOTIDE SEQUENCE</scope>
    <source>
        <strain evidence="4">RG327</strain>
    </source>
</reference>
<dbReference type="Gene3D" id="3.40.630.30">
    <property type="match status" value="1"/>
</dbReference>
<dbReference type="SUPFAM" id="SSF55729">
    <property type="entry name" value="Acyl-CoA N-acyltransferases (Nat)"/>
    <property type="match status" value="1"/>
</dbReference>
<dbReference type="PROSITE" id="PS51186">
    <property type="entry name" value="GNAT"/>
    <property type="match status" value="1"/>
</dbReference>
<dbReference type="EC" id="2.3.1.-" evidence="4"/>
<organism evidence="4 5">
    <name type="scientific">Sphingomonas anseongensis</name>
    <dbReference type="NCBI Taxonomy" id="2908207"/>
    <lineage>
        <taxon>Bacteria</taxon>
        <taxon>Pseudomonadati</taxon>
        <taxon>Pseudomonadota</taxon>
        <taxon>Alphaproteobacteria</taxon>
        <taxon>Sphingomonadales</taxon>
        <taxon>Sphingomonadaceae</taxon>
        <taxon>Sphingomonas</taxon>
    </lineage>
</organism>
<keyword evidence="5" id="KW-1185">Reference proteome</keyword>
<dbReference type="PANTHER" id="PTHR43877">
    <property type="entry name" value="AMINOALKYLPHOSPHONATE N-ACETYLTRANSFERASE-RELATED-RELATED"/>
    <property type="match status" value="1"/>
</dbReference>
<keyword evidence="2 4" id="KW-0012">Acyltransferase</keyword>
<dbReference type="InterPro" id="IPR050832">
    <property type="entry name" value="Bact_Acetyltransf"/>
</dbReference>
<dbReference type="Pfam" id="PF00583">
    <property type="entry name" value="Acetyltransf_1"/>
    <property type="match status" value="1"/>
</dbReference>
<keyword evidence="1 4" id="KW-0808">Transferase</keyword>
<dbReference type="CDD" id="cd04301">
    <property type="entry name" value="NAT_SF"/>
    <property type="match status" value="1"/>
</dbReference>
<evidence type="ECO:0000256" key="2">
    <source>
        <dbReference type="ARBA" id="ARBA00023315"/>
    </source>
</evidence>
<evidence type="ECO:0000256" key="1">
    <source>
        <dbReference type="ARBA" id="ARBA00022679"/>
    </source>
</evidence>
<dbReference type="GO" id="GO:0016746">
    <property type="term" value="F:acyltransferase activity"/>
    <property type="evidence" value="ECO:0007669"/>
    <property type="project" value="UniProtKB-KW"/>
</dbReference>
<evidence type="ECO:0000259" key="3">
    <source>
        <dbReference type="PROSITE" id="PS51186"/>
    </source>
</evidence>
<sequence>MARLIDELGYPVTAEEVESRLAEIEAAGHCALLAEMDDGVVGCLTTSMTLVLHRPAPVGRISLMVVDETFRSQGIGAQMVAAAERMLADKGCQLVEVTSNLRRTDAHRFWERNGYDRTSARFAKQVRD</sequence>
<accession>A0ABT0RI10</accession>
<gene>
    <name evidence="4" type="ORF">LZ519_11290</name>
</gene>
<dbReference type="EMBL" id="JAMGBC010000001">
    <property type="protein sequence ID" value="MCL6679892.1"/>
    <property type="molecule type" value="Genomic_DNA"/>
</dbReference>
<dbReference type="InterPro" id="IPR016181">
    <property type="entry name" value="Acyl_CoA_acyltransferase"/>
</dbReference>
<evidence type="ECO:0000313" key="4">
    <source>
        <dbReference type="EMBL" id="MCL6679892.1"/>
    </source>
</evidence>
<dbReference type="RefSeq" id="WP_249868765.1">
    <property type="nucleotide sequence ID" value="NZ_JAMGBC010000001.1"/>
</dbReference>
<dbReference type="PANTHER" id="PTHR43877:SF2">
    <property type="entry name" value="AMINOALKYLPHOSPHONATE N-ACETYLTRANSFERASE-RELATED"/>
    <property type="match status" value="1"/>
</dbReference>
<protein>
    <submittedName>
        <fullName evidence="4">GNAT family N-acetyltransferase</fullName>
        <ecNumber evidence="4">2.3.1.-</ecNumber>
    </submittedName>
</protein>
<name>A0ABT0RI10_9SPHN</name>
<feature type="domain" description="N-acetyltransferase" evidence="3">
    <location>
        <begin position="1"/>
        <end position="128"/>
    </location>
</feature>
<evidence type="ECO:0000313" key="5">
    <source>
        <dbReference type="Proteomes" id="UP001165343"/>
    </source>
</evidence>
<proteinExistence type="predicted"/>